<dbReference type="PROSITE" id="PS51125">
    <property type="entry name" value="NHL"/>
    <property type="match status" value="2"/>
</dbReference>
<evidence type="ECO:0000256" key="2">
    <source>
        <dbReference type="PROSITE-ProRule" id="PRU00504"/>
    </source>
</evidence>
<dbReference type="RefSeq" id="WP_191163897.1">
    <property type="nucleotide sequence ID" value="NZ_JACWMX010000005.1"/>
</dbReference>
<evidence type="ECO:0000259" key="4">
    <source>
        <dbReference type="Pfam" id="PF18676"/>
    </source>
</evidence>
<dbReference type="SUPFAM" id="SSF49373">
    <property type="entry name" value="Invasin/intimin cell-adhesion fragments"/>
    <property type="match status" value="1"/>
</dbReference>
<keyword evidence="1" id="KW-0677">Repeat</keyword>
<dbReference type="SUPFAM" id="SSF63829">
    <property type="entry name" value="Calcium-dependent phosphotriesterase"/>
    <property type="match status" value="1"/>
</dbReference>
<reference evidence="5" key="1">
    <citation type="submission" date="2020-09" db="EMBL/GenBank/DDBJ databases">
        <title>Novel species of Mucilaginibacter isolated from a glacier on the Tibetan Plateau.</title>
        <authorList>
            <person name="Liu Q."/>
            <person name="Xin Y.-H."/>
        </authorList>
    </citation>
    <scope>NUCLEOTIDE SEQUENCE</scope>
    <source>
        <strain evidence="5">ZB1P21</strain>
    </source>
</reference>
<dbReference type="InterPro" id="IPR008964">
    <property type="entry name" value="Invasin/intimin_cell_adhesion"/>
</dbReference>
<evidence type="ECO:0000256" key="3">
    <source>
        <dbReference type="SAM" id="SignalP"/>
    </source>
</evidence>
<dbReference type="PANTHER" id="PTHR13833:SF71">
    <property type="entry name" value="NHL DOMAIN-CONTAINING PROTEIN"/>
    <property type="match status" value="1"/>
</dbReference>
<evidence type="ECO:0000313" key="6">
    <source>
        <dbReference type="Proteomes" id="UP000619078"/>
    </source>
</evidence>
<feature type="chain" id="PRO_5038124357" description="MBG domain-containing protein" evidence="3">
    <location>
        <begin position="23"/>
        <end position="1399"/>
    </location>
</feature>
<comment type="caution">
    <text evidence="5">The sequence shown here is derived from an EMBL/GenBank/DDBJ whole genome shotgun (WGS) entry which is preliminary data.</text>
</comment>
<dbReference type="InterPro" id="IPR013783">
    <property type="entry name" value="Ig-like_fold"/>
</dbReference>
<feature type="repeat" description="NHL" evidence="2">
    <location>
        <begin position="237"/>
        <end position="274"/>
    </location>
</feature>
<accession>A0A926NUC2</accession>
<dbReference type="EMBL" id="JACWMX010000005">
    <property type="protein sequence ID" value="MBD1394155.1"/>
    <property type="molecule type" value="Genomic_DNA"/>
</dbReference>
<proteinExistence type="predicted"/>
<dbReference type="Gene3D" id="3.30.160.710">
    <property type="match status" value="1"/>
</dbReference>
<keyword evidence="3" id="KW-0732">Signal</keyword>
<gene>
    <name evidence="5" type="ORF">IDJ76_13685</name>
</gene>
<organism evidence="5 6">
    <name type="scientific">Mucilaginibacter glaciei</name>
    <dbReference type="NCBI Taxonomy" id="2772109"/>
    <lineage>
        <taxon>Bacteria</taxon>
        <taxon>Pseudomonadati</taxon>
        <taxon>Bacteroidota</taxon>
        <taxon>Sphingobacteriia</taxon>
        <taxon>Sphingobacteriales</taxon>
        <taxon>Sphingobacteriaceae</taxon>
        <taxon>Mucilaginibacter</taxon>
    </lineage>
</organism>
<dbReference type="Gene3D" id="2.60.40.10">
    <property type="entry name" value="Immunoglobulins"/>
    <property type="match status" value="1"/>
</dbReference>
<dbReference type="Pfam" id="PF01436">
    <property type="entry name" value="NHL"/>
    <property type="match status" value="3"/>
</dbReference>
<dbReference type="InterPro" id="IPR041286">
    <property type="entry name" value="MBG_2"/>
</dbReference>
<feature type="signal peptide" evidence="3">
    <location>
        <begin position="1"/>
        <end position="22"/>
    </location>
</feature>
<name>A0A926NUC2_9SPHI</name>
<dbReference type="Proteomes" id="UP000619078">
    <property type="component" value="Unassembled WGS sequence"/>
</dbReference>
<dbReference type="InterPro" id="IPR001258">
    <property type="entry name" value="NHL_repeat"/>
</dbReference>
<dbReference type="Gene3D" id="2.40.10.500">
    <property type="match status" value="1"/>
</dbReference>
<dbReference type="InterPro" id="IPR011042">
    <property type="entry name" value="6-blade_b-propeller_TolB-like"/>
</dbReference>
<feature type="repeat" description="NHL" evidence="2">
    <location>
        <begin position="629"/>
        <end position="659"/>
    </location>
</feature>
<sequence>MVKLYFACFLLISMLFAGNSYAQAPKIGYTSPQKLTVGVATSTIKPTSTGGAIPADVYSKASTIAGSGQYGYKDTVAAFANFASPINVAYDGNGNLYVADANLNLIRKISAAGLVSTFAGNTKAGAKNGQDTAARFNYPTGIVCDKAGNVFVADFGNNMIRKITPAGAVTTFAGNINSGKDNGPGLSARFSLPYGINIDKSGNLIVADSYNNLIRRITPSGDVSTVAGTGAQGRKDGSFSTATFQVPYSVAADSDGNIYVADKSNNCIRKISTSGFVTTITDTIYKNPVSITVDDQNRLYLATENDFSILQFDANGGRLSRMPFSGGYYKSFLNSTDTLSQYKGSMGLQFDGKNNLLVTDPLNGLIRKVAIYGYAITPRLPAGLSLDGAGGITGTPTIVSPATNYTVTAYNNNGSITTNINLTVDKGSKVITFNKLNAVTYGDADYFSPGATSTDTLNTIVYTSSNLAVATIVDNLIHVTGPGATTITASQPGNTNYNDATPVTQSLTVNKPTLNGPAISYGAIAPFTVNVAIKPITPASNGGDIPNQIYATTSTYAGSGLYGSKDTVVAKGATFSSPLSVTNDATGNVYVADANANVIRKISATGVVTTLAGQPTKGSANGQGAAASFNYPAGIAVDKAGNVYVADFGNNMIRKITPTGLVTTLAGQLNAGRANGQGTAASFTLPNSVAIDKDGNLIVADTYNNLIRKITPAGLVTTLAGSGSPGLRDGTGTAAAFRAPYSVAVNSAGYIYVADQGNKCIRGITPSGIVKTITDTIYNEPIGIAVDNLNRIYLSTAKAYTILQFNSNGKPTGTVPFSGNSSKSYTDGLDTLAGYKGNMGLKFDGQGSLLIADAFNSVIRKVTVAGFSISPQLPVGLSIDGKGVISGTPTIKFTTTDYVVTAYNNSGIFKTTVNLSVAIGTRTITFKTPAPVTYGIADFNPGATGTDTLAAITYTSSNAAVATIVNNKVHLIGAGTTTITASQAGDANYTAATPVQQPLVVNKAILTVTANDIIKTEAKDNPSLTLTYDGFVNGQDTTILTKKPVAQTTVVTGTAVGVYPITVSGGDAANYSFNYVAGKLTVFPVPVITSVGSTTIVKGGSVVLKASPSSGYKYQWTLYGTPIPGATDSTFTATQTGSYNVNITANKYTTYSLYTNVLAQLKLSADNFKLRLVSVSCKGSNNGSIHITAGQKLKYTAVVTGNGFNTSLPFTDSLAINSLSPGNYSVCFTIEGETFLQCYQVNITEPKDLSVYSVVNRTLNNINLQLDGGSTFTIMLNGAKYTTSQHDVTLPLLSGTNKMTITTDNLCQGIVEREINLSDKITPFPNPFSNVLYVNIGDLNIKNINVNIVGLTDGKPAYNKQYTNKSGILEIDLSAIANGFYYLNLGLDNKQSGYKIIKK</sequence>
<feature type="domain" description="MBG" evidence="4">
    <location>
        <begin position="1006"/>
        <end position="1081"/>
    </location>
</feature>
<dbReference type="SUPFAM" id="SSF75011">
    <property type="entry name" value="3-carboxy-cis,cis-mucoante lactonizing enzyme"/>
    <property type="match status" value="1"/>
</dbReference>
<dbReference type="PANTHER" id="PTHR13833">
    <property type="match status" value="1"/>
</dbReference>
<evidence type="ECO:0000256" key="1">
    <source>
        <dbReference type="ARBA" id="ARBA00022737"/>
    </source>
</evidence>
<dbReference type="Gene3D" id="2.120.10.30">
    <property type="entry name" value="TolB, C-terminal domain"/>
    <property type="match status" value="5"/>
</dbReference>
<protein>
    <recommendedName>
        <fullName evidence="4">MBG domain-containing protein</fullName>
    </recommendedName>
</protein>
<keyword evidence="6" id="KW-1185">Reference proteome</keyword>
<dbReference type="Pfam" id="PF18676">
    <property type="entry name" value="MBG_2"/>
    <property type="match status" value="1"/>
</dbReference>
<dbReference type="SUPFAM" id="SSF101898">
    <property type="entry name" value="NHL repeat"/>
    <property type="match status" value="2"/>
</dbReference>
<evidence type="ECO:0000313" key="5">
    <source>
        <dbReference type="EMBL" id="MBD1394155.1"/>
    </source>
</evidence>